<dbReference type="EMBL" id="JBBNAG010000001">
    <property type="protein sequence ID" value="KAK9166523.1"/>
    <property type="molecule type" value="Genomic_DNA"/>
</dbReference>
<evidence type="ECO:0000313" key="3">
    <source>
        <dbReference type="Proteomes" id="UP001419268"/>
    </source>
</evidence>
<dbReference type="AlphaFoldDB" id="A0AAP0Q484"/>
<sequence length="76" mass="8296">MKGPNMVRLGDVAVLDGSEPPSSIIWGAFTEYESPAQAIRSTSRDDNTTIFYLPASMAVGGCFSPFGLQVRVGWWR</sequence>
<evidence type="ECO:0000313" key="2">
    <source>
        <dbReference type="EMBL" id="KAK9166523.1"/>
    </source>
</evidence>
<reference evidence="2 3" key="1">
    <citation type="submission" date="2024-01" db="EMBL/GenBank/DDBJ databases">
        <title>Genome assemblies of Stephania.</title>
        <authorList>
            <person name="Yang L."/>
        </authorList>
    </citation>
    <scope>NUCLEOTIDE SEQUENCE [LARGE SCALE GENOMIC DNA]</scope>
    <source>
        <strain evidence="2">JXDWG</strain>
        <tissue evidence="2">Leaf</tissue>
    </source>
</reference>
<evidence type="ECO:0000256" key="1">
    <source>
        <dbReference type="SAM" id="Phobius"/>
    </source>
</evidence>
<comment type="caution">
    <text evidence="2">The sequence shown here is derived from an EMBL/GenBank/DDBJ whole genome shotgun (WGS) entry which is preliminary data.</text>
</comment>
<organism evidence="2 3">
    <name type="scientific">Stephania cephalantha</name>
    <dbReference type="NCBI Taxonomy" id="152367"/>
    <lineage>
        <taxon>Eukaryota</taxon>
        <taxon>Viridiplantae</taxon>
        <taxon>Streptophyta</taxon>
        <taxon>Embryophyta</taxon>
        <taxon>Tracheophyta</taxon>
        <taxon>Spermatophyta</taxon>
        <taxon>Magnoliopsida</taxon>
        <taxon>Ranunculales</taxon>
        <taxon>Menispermaceae</taxon>
        <taxon>Menispermoideae</taxon>
        <taxon>Cissampelideae</taxon>
        <taxon>Stephania</taxon>
    </lineage>
</organism>
<keyword evidence="1" id="KW-0472">Membrane</keyword>
<dbReference type="Proteomes" id="UP001419268">
    <property type="component" value="Unassembled WGS sequence"/>
</dbReference>
<name>A0AAP0Q484_9MAGN</name>
<proteinExistence type="predicted"/>
<keyword evidence="3" id="KW-1185">Reference proteome</keyword>
<protein>
    <submittedName>
        <fullName evidence="2">Uncharacterized protein</fullName>
    </submittedName>
</protein>
<feature type="transmembrane region" description="Helical" evidence="1">
    <location>
        <begin position="50"/>
        <end position="68"/>
    </location>
</feature>
<keyword evidence="1" id="KW-0812">Transmembrane</keyword>
<keyword evidence="1" id="KW-1133">Transmembrane helix</keyword>
<accession>A0AAP0Q484</accession>
<gene>
    <name evidence="2" type="ORF">Scep_001714</name>
</gene>